<keyword evidence="4" id="KW-1185">Reference proteome</keyword>
<dbReference type="PANTHER" id="PTHR48212:SF1">
    <property type="entry name" value="CCHC-TYPE DOMAIN-CONTAINING PROTEIN"/>
    <property type="match status" value="1"/>
</dbReference>
<accession>A0A453P5Q1</accession>
<evidence type="ECO:0000259" key="2">
    <source>
        <dbReference type="Pfam" id="PF03732"/>
    </source>
</evidence>
<reference evidence="4" key="2">
    <citation type="journal article" date="2017" name="Nat. Plants">
        <title>The Aegilops tauschii genome reveals multiple impacts of transposons.</title>
        <authorList>
            <person name="Zhao G."/>
            <person name="Zou C."/>
            <person name="Li K."/>
            <person name="Wang K."/>
            <person name="Li T."/>
            <person name="Gao L."/>
            <person name="Zhang X."/>
            <person name="Wang H."/>
            <person name="Yang Z."/>
            <person name="Liu X."/>
            <person name="Jiang W."/>
            <person name="Mao L."/>
            <person name="Kong X."/>
            <person name="Jiao Y."/>
            <person name="Jia J."/>
        </authorList>
    </citation>
    <scope>NUCLEOTIDE SEQUENCE [LARGE SCALE GENOMIC DNA]</scope>
    <source>
        <strain evidence="4">cv. AL8/78</strain>
    </source>
</reference>
<dbReference type="Pfam" id="PF03732">
    <property type="entry name" value="Retrotrans_gag"/>
    <property type="match status" value="1"/>
</dbReference>
<reference evidence="4" key="1">
    <citation type="journal article" date="2014" name="Science">
        <title>Ancient hybridizations among the ancestral genomes of bread wheat.</title>
        <authorList>
            <consortium name="International Wheat Genome Sequencing Consortium,"/>
            <person name="Marcussen T."/>
            <person name="Sandve S.R."/>
            <person name="Heier L."/>
            <person name="Spannagl M."/>
            <person name="Pfeifer M."/>
            <person name="Jakobsen K.S."/>
            <person name="Wulff B.B."/>
            <person name="Steuernagel B."/>
            <person name="Mayer K.F."/>
            <person name="Olsen O.A."/>
        </authorList>
    </citation>
    <scope>NUCLEOTIDE SEQUENCE [LARGE SCALE GENOMIC DNA]</scope>
    <source>
        <strain evidence="4">cv. AL8/78</strain>
    </source>
</reference>
<dbReference type="Gramene" id="AET6Gv20616300.5">
    <property type="protein sequence ID" value="AET6Gv20616300.5"/>
    <property type="gene ID" value="AET6Gv20616300"/>
</dbReference>
<name>A0A453P5Q1_AEGTS</name>
<feature type="region of interest" description="Disordered" evidence="1">
    <location>
        <begin position="422"/>
        <end position="443"/>
    </location>
</feature>
<evidence type="ECO:0000313" key="4">
    <source>
        <dbReference type="Proteomes" id="UP000015105"/>
    </source>
</evidence>
<reference evidence="3" key="3">
    <citation type="journal article" date="2017" name="Nature">
        <title>Genome sequence of the progenitor of the wheat D genome Aegilops tauschii.</title>
        <authorList>
            <person name="Luo M.C."/>
            <person name="Gu Y.Q."/>
            <person name="Puiu D."/>
            <person name="Wang H."/>
            <person name="Twardziok S.O."/>
            <person name="Deal K.R."/>
            <person name="Huo N."/>
            <person name="Zhu T."/>
            <person name="Wang L."/>
            <person name="Wang Y."/>
            <person name="McGuire P.E."/>
            <person name="Liu S."/>
            <person name="Long H."/>
            <person name="Ramasamy R.K."/>
            <person name="Rodriguez J.C."/>
            <person name="Van S.L."/>
            <person name="Yuan L."/>
            <person name="Wang Z."/>
            <person name="Xia Z."/>
            <person name="Xiao L."/>
            <person name="Anderson O.D."/>
            <person name="Ouyang S."/>
            <person name="Liang Y."/>
            <person name="Zimin A.V."/>
            <person name="Pertea G."/>
            <person name="Qi P."/>
            <person name="Bennetzen J.L."/>
            <person name="Dai X."/>
            <person name="Dawson M.W."/>
            <person name="Muller H.G."/>
            <person name="Kugler K."/>
            <person name="Rivarola-Duarte L."/>
            <person name="Spannagl M."/>
            <person name="Mayer K.F.X."/>
            <person name="Lu F.H."/>
            <person name="Bevan M.W."/>
            <person name="Leroy P."/>
            <person name="Li P."/>
            <person name="You F.M."/>
            <person name="Sun Q."/>
            <person name="Liu Z."/>
            <person name="Lyons E."/>
            <person name="Wicker T."/>
            <person name="Salzberg S.L."/>
            <person name="Devos K.M."/>
            <person name="Dvorak J."/>
        </authorList>
    </citation>
    <scope>NUCLEOTIDE SEQUENCE [LARGE SCALE GENOMIC DNA]</scope>
    <source>
        <strain evidence="3">cv. AL8/78</strain>
    </source>
</reference>
<proteinExistence type="predicted"/>
<feature type="compositionally biased region" description="Acidic residues" evidence="1">
    <location>
        <begin position="426"/>
        <end position="443"/>
    </location>
</feature>
<feature type="domain" description="Retrotransposon gag" evidence="2">
    <location>
        <begin position="2"/>
        <end position="93"/>
    </location>
</feature>
<reference evidence="3" key="5">
    <citation type="journal article" date="2021" name="G3 (Bethesda)">
        <title>Aegilops tauschii genome assembly Aet v5.0 features greater sequence contiguity and improved annotation.</title>
        <authorList>
            <person name="Wang L."/>
            <person name="Zhu T."/>
            <person name="Rodriguez J.C."/>
            <person name="Deal K.R."/>
            <person name="Dubcovsky J."/>
            <person name="McGuire P.E."/>
            <person name="Lux T."/>
            <person name="Spannagl M."/>
            <person name="Mayer K.F.X."/>
            <person name="Baldrich P."/>
            <person name="Meyers B.C."/>
            <person name="Huo N."/>
            <person name="Gu Y.Q."/>
            <person name="Zhou H."/>
            <person name="Devos K.M."/>
            <person name="Bennetzen J.L."/>
            <person name="Unver T."/>
            <person name="Budak H."/>
            <person name="Gulick P.J."/>
            <person name="Galiba G."/>
            <person name="Kalapos B."/>
            <person name="Nelson D.R."/>
            <person name="Li P."/>
            <person name="You F.M."/>
            <person name="Luo M.C."/>
            <person name="Dvorak J."/>
        </authorList>
    </citation>
    <scope>NUCLEOTIDE SEQUENCE [LARGE SCALE GENOMIC DNA]</scope>
    <source>
        <strain evidence="3">cv. AL8/78</strain>
    </source>
</reference>
<organism evidence="3 4">
    <name type="scientific">Aegilops tauschii subsp. strangulata</name>
    <name type="common">Goatgrass</name>
    <dbReference type="NCBI Taxonomy" id="200361"/>
    <lineage>
        <taxon>Eukaryota</taxon>
        <taxon>Viridiplantae</taxon>
        <taxon>Streptophyta</taxon>
        <taxon>Embryophyta</taxon>
        <taxon>Tracheophyta</taxon>
        <taxon>Spermatophyta</taxon>
        <taxon>Magnoliopsida</taxon>
        <taxon>Liliopsida</taxon>
        <taxon>Poales</taxon>
        <taxon>Poaceae</taxon>
        <taxon>BOP clade</taxon>
        <taxon>Pooideae</taxon>
        <taxon>Triticodae</taxon>
        <taxon>Triticeae</taxon>
        <taxon>Triticinae</taxon>
        <taxon>Aegilops</taxon>
    </lineage>
</organism>
<dbReference type="AlphaFoldDB" id="A0A453P5Q1"/>
<protein>
    <recommendedName>
        <fullName evidence="2">Retrotransposon gag domain-containing protein</fullName>
    </recommendedName>
</protein>
<evidence type="ECO:0000313" key="3">
    <source>
        <dbReference type="EnsemblPlants" id="AET6Gv20616300.5"/>
    </source>
</evidence>
<reference evidence="3" key="4">
    <citation type="submission" date="2019-03" db="UniProtKB">
        <authorList>
            <consortium name="EnsemblPlants"/>
        </authorList>
    </citation>
    <scope>IDENTIFICATION</scope>
</reference>
<dbReference type="Proteomes" id="UP000015105">
    <property type="component" value="Chromosome 6D"/>
</dbReference>
<dbReference type="InterPro" id="IPR005162">
    <property type="entry name" value="Retrotrans_gag_dom"/>
</dbReference>
<dbReference type="EnsemblPlants" id="AET6Gv20616300.5">
    <property type="protein sequence ID" value="AET6Gv20616300.5"/>
    <property type="gene ID" value="AET6Gv20616300"/>
</dbReference>
<dbReference type="STRING" id="200361.A0A453P5Q1"/>
<evidence type="ECO:0000256" key="1">
    <source>
        <dbReference type="SAM" id="MobiDB-lite"/>
    </source>
</evidence>
<sequence length="626" mass="71436">MLFTFSLRDAAKDWYYSLPSRSYTWDDISQAFLHRYFPLYKQDAIRDQILSFAQDGSENLYAAWERCKYLLRKCPNHGQKDWLVLQIFYRGLTHASRDLIDMSAGGTIMNKTVEDAIILIESIGFHQMQWGYERPSSNPKVASRLQSEAVCSISEQKSSMVPNIQNQHVSFRGQQHFRTELDPPYRKIDLTSIILDDDYDIFQDDATIVDQMETIVADPIPHGNETVQNESKLQDVYEEPTLIDAKLRQQDMEKFTCVSQLCDWWNLVVSPIAHTCVTTVSGLFVKKKSLAPPVVASITVKESISEKNSEDEIPTPAHTTKQVGDIPRREIQEDESNLEELILQCPEKIPRVAELHDWWKSSVSLLKLSSDGDEENIAQKDSEVVISAPLPEHVSAYSQMGTLQTQLGVAGSSTIEYPQEERPQLEEDLQVDEEQDDEELDYPSDEVEDIISISPKEVQEAAVDELEEPEMHLPIVIQERDVAGLSNPLDDMCPYDFFASTFHYMIPSLKLDLKNGLLGHDHTYPVIGISLIYDDTYSPHARPMLNDKYHPYASIELTDFYHPKHVLYSYAYVIGYSIDDLEGIIPTTCIVSFVESSFRFLLVHDPLQADKVRGDIPWDPGGLRAW</sequence>
<dbReference type="PANTHER" id="PTHR48212">
    <property type="entry name" value="CCHC-TYPE DOMAIN-CONTAINING PROTEIN"/>
    <property type="match status" value="1"/>
</dbReference>